<feature type="domain" description="DNA replication/recombination mediator RecO N-terminal" evidence="8">
    <location>
        <begin position="8"/>
        <end position="80"/>
    </location>
</feature>
<evidence type="ECO:0000313" key="9">
    <source>
        <dbReference type="EMBL" id="SDB13286.1"/>
    </source>
</evidence>
<dbReference type="Proteomes" id="UP000199228">
    <property type="component" value="Unassembled WGS sequence"/>
</dbReference>
<dbReference type="GO" id="GO:0006302">
    <property type="term" value="P:double-strand break repair"/>
    <property type="evidence" value="ECO:0007669"/>
    <property type="project" value="TreeGrafter"/>
</dbReference>
<dbReference type="OrthoDB" id="9797083at2"/>
<name>A0A1G6AY00_EUBOX</name>
<dbReference type="STRING" id="1732.SAMN02910417_01017"/>
<evidence type="ECO:0000313" key="10">
    <source>
        <dbReference type="Proteomes" id="UP000199228"/>
    </source>
</evidence>
<dbReference type="GO" id="GO:0043590">
    <property type="term" value="C:bacterial nucleoid"/>
    <property type="evidence" value="ECO:0007669"/>
    <property type="project" value="TreeGrafter"/>
</dbReference>
<dbReference type="InterPro" id="IPR037278">
    <property type="entry name" value="ARFGAP/RecO"/>
</dbReference>
<dbReference type="RefSeq" id="WP_090172895.1">
    <property type="nucleotide sequence ID" value="NZ_FMXR01000007.1"/>
</dbReference>
<gene>
    <name evidence="7" type="primary">recO</name>
    <name evidence="9" type="ORF">SAMN02910417_01017</name>
</gene>
<dbReference type="Pfam" id="PF02565">
    <property type="entry name" value="RecO_C"/>
    <property type="match status" value="1"/>
</dbReference>
<dbReference type="Gene3D" id="1.20.1440.120">
    <property type="entry name" value="Recombination protein O, C-terminal domain"/>
    <property type="match status" value="1"/>
</dbReference>
<evidence type="ECO:0000256" key="1">
    <source>
        <dbReference type="ARBA" id="ARBA00007452"/>
    </source>
</evidence>
<dbReference type="Gene3D" id="6.20.220.20">
    <property type="entry name" value="Recombination protein O, zinc-binding domain"/>
    <property type="match status" value="1"/>
</dbReference>
<evidence type="ECO:0000256" key="7">
    <source>
        <dbReference type="HAMAP-Rule" id="MF_00201"/>
    </source>
</evidence>
<keyword evidence="3 7" id="KW-0227">DNA damage</keyword>
<dbReference type="Pfam" id="PF11967">
    <property type="entry name" value="RecO_N"/>
    <property type="match status" value="1"/>
</dbReference>
<protein>
    <recommendedName>
        <fullName evidence="2 7">DNA repair protein RecO</fullName>
    </recommendedName>
    <alternativeName>
        <fullName evidence="6 7">Recombination protein O</fullName>
    </alternativeName>
</protein>
<evidence type="ECO:0000256" key="5">
    <source>
        <dbReference type="ARBA" id="ARBA00023204"/>
    </source>
</evidence>
<accession>A0A1G6AY00</accession>
<evidence type="ECO:0000256" key="4">
    <source>
        <dbReference type="ARBA" id="ARBA00023172"/>
    </source>
</evidence>
<reference evidence="9 10" key="1">
    <citation type="submission" date="2016-10" db="EMBL/GenBank/DDBJ databases">
        <authorList>
            <person name="de Groot N.N."/>
        </authorList>
    </citation>
    <scope>NUCLEOTIDE SEQUENCE [LARGE SCALE GENOMIC DNA]</scope>
    <source>
        <strain evidence="9 10">DSM 3217</strain>
    </source>
</reference>
<evidence type="ECO:0000256" key="6">
    <source>
        <dbReference type="ARBA" id="ARBA00033409"/>
    </source>
</evidence>
<comment type="function">
    <text evidence="7">Involved in DNA repair and RecF pathway recombination.</text>
</comment>
<dbReference type="GO" id="GO:0006310">
    <property type="term" value="P:DNA recombination"/>
    <property type="evidence" value="ECO:0007669"/>
    <property type="project" value="UniProtKB-UniRule"/>
</dbReference>
<evidence type="ECO:0000256" key="2">
    <source>
        <dbReference type="ARBA" id="ARBA00021310"/>
    </source>
</evidence>
<evidence type="ECO:0000256" key="3">
    <source>
        <dbReference type="ARBA" id="ARBA00022763"/>
    </source>
</evidence>
<dbReference type="PANTHER" id="PTHR33991">
    <property type="entry name" value="DNA REPAIR PROTEIN RECO"/>
    <property type="match status" value="1"/>
</dbReference>
<dbReference type="AlphaFoldDB" id="A0A1G6AY00"/>
<evidence type="ECO:0000259" key="8">
    <source>
        <dbReference type="Pfam" id="PF11967"/>
    </source>
</evidence>
<dbReference type="EMBL" id="FMXR01000007">
    <property type="protein sequence ID" value="SDB13286.1"/>
    <property type="molecule type" value="Genomic_DNA"/>
</dbReference>
<dbReference type="NCBIfam" id="TIGR00613">
    <property type="entry name" value="reco"/>
    <property type="match status" value="1"/>
</dbReference>
<keyword evidence="4 7" id="KW-0233">DNA recombination</keyword>
<dbReference type="PANTHER" id="PTHR33991:SF1">
    <property type="entry name" value="DNA REPAIR PROTEIN RECO"/>
    <property type="match status" value="1"/>
</dbReference>
<keyword evidence="10" id="KW-1185">Reference proteome</keyword>
<dbReference type="Gene3D" id="2.40.50.140">
    <property type="entry name" value="Nucleic acid-binding proteins"/>
    <property type="match status" value="1"/>
</dbReference>
<dbReference type="SUPFAM" id="SSF50249">
    <property type="entry name" value="Nucleic acid-binding proteins"/>
    <property type="match status" value="1"/>
</dbReference>
<dbReference type="InterPro" id="IPR042242">
    <property type="entry name" value="RecO_C"/>
</dbReference>
<proteinExistence type="inferred from homology"/>
<dbReference type="SUPFAM" id="SSF57863">
    <property type="entry name" value="ArfGap/RecO-like zinc finger"/>
    <property type="match status" value="1"/>
</dbReference>
<dbReference type="InterPro" id="IPR003717">
    <property type="entry name" value="RecO"/>
</dbReference>
<dbReference type="HAMAP" id="MF_00201">
    <property type="entry name" value="RecO"/>
    <property type="match status" value="1"/>
</dbReference>
<sequence length="243" mass="27734">MDNANVVTGIVLRAMPVGESDKRITILTKEYGKISAFARGARRPKSPLIAAAEPFAFGQFELYMGRTSNSVQKAKIHNYFRTLTEDFDTSCYGFYVLEVADYYCAEYAADIEMLTLLYQTLRALESGKFDKVLIRAIFEWKTLVLAGVYPDLFHCLSCGKEEQLSYIDFTKNGIYCRECGVGMQAKELDESCIYALQYVVSTPAKSLYSFRLTDTVLRQFARTVRTLFHKYTNHKFNSAQFLD</sequence>
<comment type="similarity">
    <text evidence="1 7">Belongs to the RecO family.</text>
</comment>
<dbReference type="InterPro" id="IPR012340">
    <property type="entry name" value="NA-bd_OB-fold"/>
</dbReference>
<organism evidence="9 10">
    <name type="scientific">Eubacterium oxidoreducens</name>
    <dbReference type="NCBI Taxonomy" id="1732"/>
    <lineage>
        <taxon>Bacteria</taxon>
        <taxon>Bacillati</taxon>
        <taxon>Bacillota</taxon>
        <taxon>Clostridia</taxon>
        <taxon>Eubacteriales</taxon>
        <taxon>Eubacteriaceae</taxon>
        <taxon>Eubacterium</taxon>
    </lineage>
</organism>
<keyword evidence="5 7" id="KW-0234">DNA repair</keyword>
<dbReference type="InterPro" id="IPR022572">
    <property type="entry name" value="DNA_rep/recomb_RecO_N"/>
</dbReference>